<proteinExistence type="predicted"/>
<dbReference type="EMBL" id="JBBPBN010000022">
    <property type="protein sequence ID" value="KAK9013180.1"/>
    <property type="molecule type" value="Genomic_DNA"/>
</dbReference>
<name>A0ABR2RJQ6_9ROSI</name>
<comment type="caution">
    <text evidence="2">The sequence shown here is derived from an EMBL/GenBank/DDBJ whole genome shotgun (WGS) entry which is preliminary data.</text>
</comment>
<sequence length="148" mass="16513">MVTFWAIWYARNKMVHEGNVPSIAHTHSLLSWLSFEKMICAALKSVVGLQRSKDSDAFQAKALACLVAVNFARDLGFTRVVIEGDSLTVIKKCQLKNIDASLISPLIADIKEVSKFFVSVSYGFVHRETNDAVHLLAQEGKMYSSPMY</sequence>
<gene>
    <name evidence="2" type="ORF">V6N11_041199</name>
</gene>
<dbReference type="Gene3D" id="3.30.420.10">
    <property type="entry name" value="Ribonuclease H-like superfamily/Ribonuclease H"/>
    <property type="match status" value="1"/>
</dbReference>
<protein>
    <recommendedName>
        <fullName evidence="1">RNase H type-1 domain-containing protein</fullName>
    </recommendedName>
</protein>
<dbReference type="InterPro" id="IPR036397">
    <property type="entry name" value="RNaseH_sf"/>
</dbReference>
<organism evidence="2 3">
    <name type="scientific">Hibiscus sabdariffa</name>
    <name type="common">roselle</name>
    <dbReference type="NCBI Taxonomy" id="183260"/>
    <lineage>
        <taxon>Eukaryota</taxon>
        <taxon>Viridiplantae</taxon>
        <taxon>Streptophyta</taxon>
        <taxon>Embryophyta</taxon>
        <taxon>Tracheophyta</taxon>
        <taxon>Spermatophyta</taxon>
        <taxon>Magnoliopsida</taxon>
        <taxon>eudicotyledons</taxon>
        <taxon>Gunneridae</taxon>
        <taxon>Pentapetalae</taxon>
        <taxon>rosids</taxon>
        <taxon>malvids</taxon>
        <taxon>Malvales</taxon>
        <taxon>Malvaceae</taxon>
        <taxon>Malvoideae</taxon>
        <taxon>Hibiscus</taxon>
    </lineage>
</organism>
<keyword evidence="3" id="KW-1185">Reference proteome</keyword>
<reference evidence="2 3" key="1">
    <citation type="journal article" date="2024" name="G3 (Bethesda)">
        <title>Genome assembly of Hibiscus sabdariffa L. provides insights into metabolisms of medicinal natural products.</title>
        <authorList>
            <person name="Kim T."/>
        </authorList>
    </citation>
    <scope>NUCLEOTIDE SEQUENCE [LARGE SCALE GENOMIC DNA]</scope>
    <source>
        <strain evidence="2">TK-2024</strain>
        <tissue evidence="2">Old leaves</tissue>
    </source>
</reference>
<evidence type="ECO:0000313" key="2">
    <source>
        <dbReference type="EMBL" id="KAK9013180.1"/>
    </source>
</evidence>
<dbReference type="Proteomes" id="UP001396334">
    <property type="component" value="Unassembled WGS sequence"/>
</dbReference>
<dbReference type="InterPro" id="IPR044730">
    <property type="entry name" value="RNase_H-like_dom_plant"/>
</dbReference>
<accession>A0ABR2RJQ6</accession>
<dbReference type="PANTHER" id="PTHR47074">
    <property type="entry name" value="BNAC02G40300D PROTEIN"/>
    <property type="match status" value="1"/>
</dbReference>
<evidence type="ECO:0000259" key="1">
    <source>
        <dbReference type="Pfam" id="PF13456"/>
    </source>
</evidence>
<dbReference type="Pfam" id="PF13456">
    <property type="entry name" value="RVT_3"/>
    <property type="match status" value="1"/>
</dbReference>
<feature type="domain" description="RNase H type-1" evidence="1">
    <location>
        <begin position="52"/>
        <end position="139"/>
    </location>
</feature>
<dbReference type="SUPFAM" id="SSF53098">
    <property type="entry name" value="Ribonuclease H-like"/>
    <property type="match status" value="1"/>
</dbReference>
<dbReference type="PANTHER" id="PTHR47074:SF61">
    <property type="entry name" value="RNASE H TYPE-1 DOMAIN-CONTAINING PROTEIN"/>
    <property type="match status" value="1"/>
</dbReference>
<dbReference type="InterPro" id="IPR002156">
    <property type="entry name" value="RNaseH_domain"/>
</dbReference>
<dbReference type="InterPro" id="IPR012337">
    <property type="entry name" value="RNaseH-like_sf"/>
</dbReference>
<dbReference type="CDD" id="cd06222">
    <property type="entry name" value="RNase_H_like"/>
    <property type="match status" value="1"/>
</dbReference>
<dbReference type="InterPro" id="IPR052929">
    <property type="entry name" value="RNase_H-like_EbsB-rel"/>
</dbReference>
<evidence type="ECO:0000313" key="3">
    <source>
        <dbReference type="Proteomes" id="UP001396334"/>
    </source>
</evidence>